<reference evidence="1" key="1">
    <citation type="submission" date="2021-04" db="EMBL/GenBank/DDBJ databases">
        <authorList>
            <person name="Chebbi M.A.C M."/>
        </authorList>
    </citation>
    <scope>NUCLEOTIDE SEQUENCE</scope>
</reference>
<proteinExistence type="predicted"/>
<comment type="caution">
    <text evidence="1">The sequence shown here is derived from an EMBL/GenBank/DDBJ whole genome shotgun (WGS) entry which is preliminary data.</text>
</comment>
<evidence type="ECO:0000313" key="2">
    <source>
        <dbReference type="Proteomes" id="UP000786811"/>
    </source>
</evidence>
<sequence length="98" mass="11061">MEICCLDQSETNANRDVVFHFNLNVLENEALTNTETLLLSQKSKSTVSTVNDTCLFNKLTGFVHVHKTHLNNIGTLQKDVKSEQKQFHCKKTAPSPRS</sequence>
<name>A0A8J2HQ70_COTCN</name>
<dbReference type="AlphaFoldDB" id="A0A8J2HQ70"/>
<dbReference type="Proteomes" id="UP000786811">
    <property type="component" value="Unassembled WGS sequence"/>
</dbReference>
<accession>A0A8J2HQ70</accession>
<dbReference type="EMBL" id="CAJNRD030001123">
    <property type="protein sequence ID" value="CAG5102850.1"/>
    <property type="molecule type" value="Genomic_DNA"/>
</dbReference>
<organism evidence="1 2">
    <name type="scientific">Cotesia congregata</name>
    <name type="common">Parasitoid wasp</name>
    <name type="synonym">Apanteles congregatus</name>
    <dbReference type="NCBI Taxonomy" id="51543"/>
    <lineage>
        <taxon>Eukaryota</taxon>
        <taxon>Metazoa</taxon>
        <taxon>Ecdysozoa</taxon>
        <taxon>Arthropoda</taxon>
        <taxon>Hexapoda</taxon>
        <taxon>Insecta</taxon>
        <taxon>Pterygota</taxon>
        <taxon>Neoptera</taxon>
        <taxon>Endopterygota</taxon>
        <taxon>Hymenoptera</taxon>
        <taxon>Apocrita</taxon>
        <taxon>Ichneumonoidea</taxon>
        <taxon>Braconidae</taxon>
        <taxon>Microgastrinae</taxon>
        <taxon>Cotesia</taxon>
    </lineage>
</organism>
<gene>
    <name evidence="1" type="ORF">HICCMSTLAB_LOCUS11215</name>
</gene>
<evidence type="ECO:0000313" key="1">
    <source>
        <dbReference type="EMBL" id="CAG5102850.1"/>
    </source>
</evidence>
<protein>
    <submittedName>
        <fullName evidence="1">Uncharacterized protein</fullName>
    </submittedName>
</protein>
<keyword evidence="2" id="KW-1185">Reference proteome</keyword>